<evidence type="ECO:0000313" key="2">
    <source>
        <dbReference type="Proteomes" id="UP000053676"/>
    </source>
</evidence>
<dbReference type="KEGG" id="nai:NECAME_15380"/>
<accession>W2SID4</accession>
<organism evidence="1 2">
    <name type="scientific">Necator americanus</name>
    <name type="common">Human hookworm</name>
    <dbReference type="NCBI Taxonomy" id="51031"/>
    <lineage>
        <taxon>Eukaryota</taxon>
        <taxon>Metazoa</taxon>
        <taxon>Ecdysozoa</taxon>
        <taxon>Nematoda</taxon>
        <taxon>Chromadorea</taxon>
        <taxon>Rhabditida</taxon>
        <taxon>Rhabditina</taxon>
        <taxon>Rhabditomorpha</taxon>
        <taxon>Strongyloidea</taxon>
        <taxon>Ancylostomatidae</taxon>
        <taxon>Bunostominae</taxon>
        <taxon>Necator</taxon>
    </lineage>
</organism>
<dbReference type="Proteomes" id="UP000053676">
    <property type="component" value="Unassembled WGS sequence"/>
</dbReference>
<proteinExistence type="predicted"/>
<gene>
    <name evidence="1" type="ORF">NECAME_15380</name>
</gene>
<evidence type="ECO:0000313" key="1">
    <source>
        <dbReference type="EMBL" id="ETN69335.1"/>
    </source>
</evidence>
<dbReference type="EMBL" id="KI669124">
    <property type="protein sequence ID" value="ETN69335.1"/>
    <property type="molecule type" value="Genomic_DNA"/>
</dbReference>
<dbReference type="AlphaFoldDB" id="W2SID4"/>
<reference evidence="1" key="1">
    <citation type="submission" date="2013-04" db="EMBL/GenBank/DDBJ databases">
        <title>Draft genome of the hookworm Necator americanus.</title>
        <authorList>
            <person name="Mitreva M."/>
        </authorList>
    </citation>
    <scope>NUCLEOTIDE SEQUENCE</scope>
</reference>
<keyword evidence="2" id="KW-1185">Reference proteome</keyword>
<protein>
    <submittedName>
        <fullName evidence="1">Uncharacterized protein</fullName>
    </submittedName>
</protein>
<name>W2SID4_NECAM</name>
<sequence length="77" mass="8886">MAPEIAIRLSLGALFLPVKNEMEQSQPRKMEERVLFMVDSVEIDRKWAIVNRCGKIRSKDFKILLIYKGEICTSSVD</sequence>